<evidence type="ECO:0000313" key="10">
    <source>
        <dbReference type="Proteomes" id="UP001219901"/>
    </source>
</evidence>
<keyword evidence="5 6" id="KW-0472">Membrane</keyword>
<dbReference type="EMBL" id="WMBE01000003">
    <property type="protein sequence ID" value="MDG0867258.1"/>
    <property type="molecule type" value="Genomic_DNA"/>
</dbReference>
<sequence length="161" mass="18301">MAKTLRLIRRHLALALDFFAVLAVARVITAGFSFLQSAQVRAEMTLTSLTTTHDHVSDEARFGSFIAIGFTYFVASEWRFGQTVGKRVFLLKVFMRNGDPLTLKASIIRNFYRLLDLFTVILPVGMFAVIISPLELRLGDHLARTRVMPMYKGHPEFNFDD</sequence>
<evidence type="ECO:0000256" key="2">
    <source>
        <dbReference type="ARBA" id="ARBA00022475"/>
    </source>
</evidence>
<evidence type="ECO:0000313" key="11">
    <source>
        <dbReference type="Proteomes" id="UP001321249"/>
    </source>
</evidence>
<protein>
    <recommendedName>
        <fullName evidence="7">RDD domain-containing protein</fullName>
    </recommendedName>
</protein>
<comment type="subcellular location">
    <subcellularLocation>
        <location evidence="1">Cell membrane</location>
        <topology evidence="1">Multi-pass membrane protein</topology>
    </subcellularLocation>
</comment>
<dbReference type="Proteomes" id="UP001219901">
    <property type="component" value="Chromosome"/>
</dbReference>
<feature type="transmembrane region" description="Helical" evidence="6">
    <location>
        <begin position="114"/>
        <end position="134"/>
    </location>
</feature>
<gene>
    <name evidence="8" type="ORF">GKO46_09270</name>
    <name evidence="9" type="ORF">GKO48_12270</name>
</gene>
<evidence type="ECO:0000256" key="1">
    <source>
        <dbReference type="ARBA" id="ARBA00004651"/>
    </source>
</evidence>
<reference evidence="10" key="3">
    <citation type="submission" date="2023-06" db="EMBL/GenBank/DDBJ databases">
        <title>Pangenomics reveal diversification of enzyme families and niche specialization in globally abundant SAR202 bacteria.</title>
        <authorList>
            <person name="Saw J.H.W."/>
        </authorList>
    </citation>
    <scope>NUCLEOTIDE SEQUENCE [LARGE SCALE GENOMIC DNA]</scope>
    <source>
        <strain evidence="10">JH1073</strain>
    </source>
</reference>
<keyword evidence="4 6" id="KW-1133">Transmembrane helix</keyword>
<dbReference type="InterPro" id="IPR051791">
    <property type="entry name" value="Pra-immunoreactive"/>
</dbReference>
<feature type="domain" description="RDD" evidence="7">
    <location>
        <begin position="7"/>
        <end position="140"/>
    </location>
</feature>
<dbReference type="RefSeq" id="WP_342825451.1">
    <property type="nucleotide sequence ID" value="NZ_CP046146.1"/>
</dbReference>
<keyword evidence="3 6" id="KW-0812">Transmembrane</keyword>
<feature type="transmembrane region" description="Helical" evidence="6">
    <location>
        <begin position="62"/>
        <end position="80"/>
    </location>
</feature>
<evidence type="ECO:0000313" key="9">
    <source>
        <dbReference type="EMBL" id="WFG40352.1"/>
    </source>
</evidence>
<reference evidence="10 11" key="1">
    <citation type="submission" date="2019-11" db="EMBL/GenBank/DDBJ databases">
        <authorList>
            <person name="Cho J.-C."/>
        </authorList>
    </citation>
    <scope>NUCLEOTIDE SEQUENCE [LARGE SCALE GENOMIC DNA]</scope>
    <source>
        <strain evidence="9 10">JH1073</strain>
        <strain evidence="8 11">JH702</strain>
    </source>
</reference>
<dbReference type="AlphaFoldDB" id="A0AAJ5ZKI2"/>
<evidence type="ECO:0000256" key="5">
    <source>
        <dbReference type="ARBA" id="ARBA00023136"/>
    </source>
</evidence>
<dbReference type="Proteomes" id="UP001321249">
    <property type="component" value="Unassembled WGS sequence"/>
</dbReference>
<evidence type="ECO:0000256" key="3">
    <source>
        <dbReference type="ARBA" id="ARBA00022692"/>
    </source>
</evidence>
<evidence type="ECO:0000259" key="7">
    <source>
        <dbReference type="Pfam" id="PF06271"/>
    </source>
</evidence>
<dbReference type="PANTHER" id="PTHR36115:SF6">
    <property type="entry name" value="PROLINE-RICH ANTIGEN HOMOLOG"/>
    <property type="match status" value="1"/>
</dbReference>
<dbReference type="GO" id="GO:0005886">
    <property type="term" value="C:plasma membrane"/>
    <property type="evidence" value="ECO:0007669"/>
    <property type="project" value="UniProtKB-SubCell"/>
</dbReference>
<keyword evidence="10" id="KW-1185">Reference proteome</keyword>
<dbReference type="InterPro" id="IPR010432">
    <property type="entry name" value="RDD"/>
</dbReference>
<accession>A0AAJ5ZKI2</accession>
<dbReference type="PANTHER" id="PTHR36115">
    <property type="entry name" value="PROLINE-RICH ANTIGEN HOMOLOG-RELATED"/>
    <property type="match status" value="1"/>
</dbReference>
<feature type="transmembrane region" description="Helical" evidence="6">
    <location>
        <begin position="12"/>
        <end position="35"/>
    </location>
</feature>
<dbReference type="EMBL" id="CP046147">
    <property type="protein sequence ID" value="WFG40352.1"/>
    <property type="molecule type" value="Genomic_DNA"/>
</dbReference>
<evidence type="ECO:0000313" key="8">
    <source>
        <dbReference type="EMBL" id="MDG0867258.1"/>
    </source>
</evidence>
<dbReference type="Pfam" id="PF06271">
    <property type="entry name" value="RDD"/>
    <property type="match status" value="1"/>
</dbReference>
<organism evidence="9 10">
    <name type="scientific">Candidatus Lucifugimonas marina</name>
    <dbReference type="NCBI Taxonomy" id="3038979"/>
    <lineage>
        <taxon>Bacteria</taxon>
        <taxon>Bacillati</taxon>
        <taxon>Chloroflexota</taxon>
        <taxon>Dehalococcoidia</taxon>
        <taxon>SAR202 cluster</taxon>
        <taxon>Candidatus Lucifugimonadales</taxon>
        <taxon>Candidatus Lucifugimonadaceae</taxon>
        <taxon>Candidatus Lucifugimonas</taxon>
    </lineage>
</organism>
<keyword evidence="2" id="KW-1003">Cell membrane</keyword>
<reference evidence="9" key="2">
    <citation type="journal article" date="2023" name="Nat. Commun.">
        <title>Cultivation of marine bacteria of the SAR202 clade.</title>
        <authorList>
            <person name="Lim Y."/>
            <person name="Seo J.H."/>
            <person name="Giovannoni S.J."/>
            <person name="Kang I."/>
            <person name="Cho J.C."/>
        </authorList>
    </citation>
    <scope>NUCLEOTIDE SEQUENCE</scope>
    <source>
        <strain evidence="9">JH1073</strain>
    </source>
</reference>
<evidence type="ECO:0000256" key="4">
    <source>
        <dbReference type="ARBA" id="ARBA00022989"/>
    </source>
</evidence>
<evidence type="ECO:0000256" key="6">
    <source>
        <dbReference type="SAM" id="Phobius"/>
    </source>
</evidence>
<proteinExistence type="predicted"/>
<name>A0AAJ5ZKI2_9CHLR</name>